<evidence type="ECO:0000256" key="1">
    <source>
        <dbReference type="ARBA" id="ARBA00007435"/>
    </source>
</evidence>
<protein>
    <submittedName>
        <fullName evidence="3">Putative endonuclease</fullName>
    </submittedName>
</protein>
<dbReference type="PANTHER" id="PTHR34477">
    <property type="entry name" value="UPF0213 PROTEIN YHBQ"/>
    <property type="match status" value="1"/>
</dbReference>
<dbReference type="Pfam" id="PF01541">
    <property type="entry name" value="GIY-YIG"/>
    <property type="match status" value="1"/>
</dbReference>
<dbReference type="InterPro" id="IPR000305">
    <property type="entry name" value="GIY-YIG_endonuc"/>
</dbReference>
<evidence type="ECO:0000313" key="4">
    <source>
        <dbReference type="Proteomes" id="UP000294599"/>
    </source>
</evidence>
<dbReference type="AlphaFoldDB" id="A0A4R3L8T4"/>
<keyword evidence="3" id="KW-0540">Nuclease</keyword>
<evidence type="ECO:0000313" key="3">
    <source>
        <dbReference type="EMBL" id="TCS96002.1"/>
    </source>
</evidence>
<dbReference type="GO" id="GO:0004519">
    <property type="term" value="F:endonuclease activity"/>
    <property type="evidence" value="ECO:0007669"/>
    <property type="project" value="UniProtKB-KW"/>
</dbReference>
<keyword evidence="3" id="KW-0378">Hydrolase</keyword>
<name>A0A4R3L8T4_9GAMM</name>
<keyword evidence="4" id="KW-1185">Reference proteome</keyword>
<dbReference type="InterPro" id="IPR035901">
    <property type="entry name" value="GIY-YIG_endonuc_sf"/>
</dbReference>
<dbReference type="SMART" id="SM00465">
    <property type="entry name" value="GIYc"/>
    <property type="match status" value="1"/>
</dbReference>
<evidence type="ECO:0000259" key="2">
    <source>
        <dbReference type="PROSITE" id="PS50164"/>
    </source>
</evidence>
<dbReference type="Gene3D" id="3.40.1440.10">
    <property type="entry name" value="GIY-YIG endonuclease"/>
    <property type="match status" value="1"/>
</dbReference>
<dbReference type="CDD" id="cd10448">
    <property type="entry name" value="GIY-YIG_unchar_3"/>
    <property type="match status" value="1"/>
</dbReference>
<organism evidence="3 4">
    <name type="scientific">Pseudofulvimonas gallinarii</name>
    <dbReference type="NCBI Taxonomy" id="634155"/>
    <lineage>
        <taxon>Bacteria</taxon>
        <taxon>Pseudomonadati</taxon>
        <taxon>Pseudomonadota</taxon>
        <taxon>Gammaproteobacteria</taxon>
        <taxon>Lysobacterales</taxon>
        <taxon>Rhodanobacteraceae</taxon>
        <taxon>Pseudofulvimonas</taxon>
    </lineage>
</organism>
<dbReference type="SUPFAM" id="SSF82771">
    <property type="entry name" value="GIY-YIG endonuclease"/>
    <property type="match status" value="1"/>
</dbReference>
<accession>A0A4R3L8T4</accession>
<dbReference type="PROSITE" id="PS50164">
    <property type="entry name" value="GIY_YIG"/>
    <property type="match status" value="1"/>
</dbReference>
<comment type="caution">
    <text evidence="3">The sequence shown here is derived from an EMBL/GenBank/DDBJ whole genome shotgun (WGS) entry which is preliminary data.</text>
</comment>
<feature type="domain" description="GIY-YIG" evidence="2">
    <location>
        <begin position="3"/>
        <end position="79"/>
    </location>
</feature>
<dbReference type="EMBL" id="SMAF01000017">
    <property type="protein sequence ID" value="TCS96002.1"/>
    <property type="molecule type" value="Genomic_DNA"/>
</dbReference>
<sequence length="106" mass="12434">MEKQPAVYILASDRNGTLYVGVTSDLVKRIWQHRQHAVEGFTARYGVTRLVWYELHGDMVSAISREKQVKKWRRSWKLRLIEELNPDWTDLWGEICGFETGAPRSD</sequence>
<keyword evidence="3" id="KW-0255">Endonuclease</keyword>
<comment type="similarity">
    <text evidence="1">Belongs to the UPF0213 family.</text>
</comment>
<reference evidence="3 4" key="1">
    <citation type="submission" date="2019-03" db="EMBL/GenBank/DDBJ databases">
        <title>Genomic Encyclopedia of Type Strains, Phase IV (KMG-IV): sequencing the most valuable type-strain genomes for metagenomic binning, comparative biology and taxonomic classification.</title>
        <authorList>
            <person name="Goeker M."/>
        </authorList>
    </citation>
    <scope>NUCLEOTIDE SEQUENCE [LARGE SCALE GENOMIC DNA]</scope>
    <source>
        <strain evidence="3 4">DSM 21944</strain>
    </source>
</reference>
<gene>
    <name evidence="3" type="ORF">EDC25_11712</name>
</gene>
<proteinExistence type="inferred from homology"/>
<dbReference type="InterPro" id="IPR050190">
    <property type="entry name" value="UPF0213_domain"/>
</dbReference>
<dbReference type="PANTHER" id="PTHR34477:SF5">
    <property type="entry name" value="BSL5627 PROTEIN"/>
    <property type="match status" value="1"/>
</dbReference>
<dbReference type="Proteomes" id="UP000294599">
    <property type="component" value="Unassembled WGS sequence"/>
</dbReference>